<dbReference type="AlphaFoldDB" id="A0A7Y9LCR7"/>
<reference evidence="1 2" key="1">
    <citation type="submission" date="2020-07" db="EMBL/GenBank/DDBJ databases">
        <title>Sequencing the genomes of 1000 actinobacteria strains.</title>
        <authorList>
            <person name="Klenk H.-P."/>
        </authorList>
    </citation>
    <scope>NUCLEOTIDE SEQUENCE [LARGE SCALE GENOMIC DNA]</scope>
    <source>
        <strain evidence="1 2">DSM 22083</strain>
    </source>
</reference>
<dbReference type="RefSeq" id="WP_179752475.1">
    <property type="nucleotide sequence ID" value="NZ_JACCBU010000001.1"/>
</dbReference>
<name>A0A7Y9LCR7_9ACTN</name>
<gene>
    <name evidence="1" type="ORF">BKA15_003299</name>
</gene>
<protein>
    <submittedName>
        <fullName evidence="1">Uncharacterized protein (DUF697 family)</fullName>
    </submittedName>
</protein>
<dbReference type="EMBL" id="JACCBU010000001">
    <property type="protein sequence ID" value="NYE71970.1"/>
    <property type="molecule type" value="Genomic_DNA"/>
</dbReference>
<sequence>MPSAQEFGRNIARTLEPIRTQGPQAAGGVLRRVVEAAIDGIGRLPSAKHAAGKHLTKCAGYVDDAIESVIESHIMLGSAQGFVTNIGGLATLPVALPANLTGVAVVQVRMVAAIAHLRGYDLDDPRVRTALLMCLLGGEQVAKRIAEGTFPTSPLAVATAPVFDPDLDAAVAQAVVSGLLAAVGGRNLALLVTKRIPLIGGGVGAVMDGMATHQIGKYAKTELVRRRAIRA</sequence>
<comment type="caution">
    <text evidence="1">The sequence shown here is derived from an EMBL/GenBank/DDBJ whole genome shotgun (WGS) entry which is preliminary data.</text>
</comment>
<accession>A0A7Y9LCR7</accession>
<dbReference type="Proteomes" id="UP000569914">
    <property type="component" value="Unassembled WGS sequence"/>
</dbReference>
<evidence type="ECO:0000313" key="2">
    <source>
        <dbReference type="Proteomes" id="UP000569914"/>
    </source>
</evidence>
<proteinExistence type="predicted"/>
<organism evidence="1 2">
    <name type="scientific">Microlunatus parietis</name>
    <dbReference type="NCBI Taxonomy" id="682979"/>
    <lineage>
        <taxon>Bacteria</taxon>
        <taxon>Bacillati</taxon>
        <taxon>Actinomycetota</taxon>
        <taxon>Actinomycetes</taxon>
        <taxon>Propionibacteriales</taxon>
        <taxon>Propionibacteriaceae</taxon>
        <taxon>Microlunatus</taxon>
    </lineage>
</organism>
<evidence type="ECO:0000313" key="1">
    <source>
        <dbReference type="EMBL" id="NYE71970.1"/>
    </source>
</evidence>
<keyword evidence="2" id="KW-1185">Reference proteome</keyword>